<dbReference type="InterPro" id="IPR023214">
    <property type="entry name" value="HAD_sf"/>
</dbReference>
<dbReference type="SUPFAM" id="SSF56784">
    <property type="entry name" value="HAD-like"/>
    <property type="match status" value="1"/>
</dbReference>
<protein>
    <submittedName>
        <fullName evidence="5">HAD family hydrolase</fullName>
    </submittedName>
</protein>
<dbReference type="RefSeq" id="WP_234624250.1">
    <property type="nucleotide sequence ID" value="NZ_JAHWXT010000010.1"/>
</dbReference>
<dbReference type="InterPro" id="IPR051400">
    <property type="entry name" value="HAD-like_hydrolase"/>
</dbReference>
<organism evidence="5 6">
    <name type="scientific">Acinetobacter guillouiae</name>
    <name type="common">Acinetobacter genomosp. 11</name>
    <dbReference type="NCBI Taxonomy" id="106649"/>
    <lineage>
        <taxon>Bacteria</taxon>
        <taxon>Pseudomonadati</taxon>
        <taxon>Pseudomonadota</taxon>
        <taxon>Gammaproteobacteria</taxon>
        <taxon>Moraxellales</taxon>
        <taxon>Moraxellaceae</taxon>
        <taxon>Acinetobacter</taxon>
    </lineage>
</organism>
<evidence type="ECO:0000256" key="1">
    <source>
        <dbReference type="ARBA" id="ARBA00001946"/>
    </source>
</evidence>
<dbReference type="SFLD" id="SFLDS00003">
    <property type="entry name" value="Haloacid_Dehalogenase"/>
    <property type="match status" value="1"/>
</dbReference>
<evidence type="ECO:0000313" key="6">
    <source>
        <dbReference type="Proteomes" id="UP000887320"/>
    </source>
</evidence>
<evidence type="ECO:0000256" key="4">
    <source>
        <dbReference type="ARBA" id="ARBA00022842"/>
    </source>
</evidence>
<accession>A0A8X8GLN9</accession>
<dbReference type="PANTHER" id="PTHR46470">
    <property type="entry name" value="N-ACYLNEURAMINATE-9-PHOSPHATASE"/>
    <property type="match status" value="1"/>
</dbReference>
<dbReference type="PANTHER" id="PTHR46470:SF2">
    <property type="entry name" value="GLYCERALDEHYDE 3-PHOSPHATE PHOSPHATASE"/>
    <property type="match status" value="1"/>
</dbReference>
<dbReference type="GO" id="GO:0046872">
    <property type="term" value="F:metal ion binding"/>
    <property type="evidence" value="ECO:0007669"/>
    <property type="project" value="UniProtKB-KW"/>
</dbReference>
<dbReference type="GO" id="GO:0044281">
    <property type="term" value="P:small molecule metabolic process"/>
    <property type="evidence" value="ECO:0007669"/>
    <property type="project" value="UniProtKB-ARBA"/>
</dbReference>
<dbReference type="NCBIfam" id="TIGR01549">
    <property type="entry name" value="HAD-SF-IA-v1"/>
    <property type="match status" value="1"/>
</dbReference>
<dbReference type="NCBIfam" id="TIGR01509">
    <property type="entry name" value="HAD-SF-IA-v3"/>
    <property type="match status" value="1"/>
</dbReference>
<dbReference type="EMBL" id="JAHWXT010000010">
    <property type="protein sequence ID" value="MCF0266790.1"/>
    <property type="molecule type" value="Genomic_DNA"/>
</dbReference>
<evidence type="ECO:0000256" key="2">
    <source>
        <dbReference type="ARBA" id="ARBA00022723"/>
    </source>
</evidence>
<name>A0A8X8GLN9_ACIGI</name>
<sequence length="219" mass="24993">MIQVVLFDLGQTLLDRTSSLKAFLNWQVNFFELVTIQQKPQFIQRFIELDSNGSVWKDQVYAQLIQEFQISNYSTQVLLENYIQDFNKFCRSFSAVDLVIYSLFKANFSLGLISNGKTPFQEDNFKALGLSEYFSSVIVSEAVGLRKPHPEIFQLACQQLGVIPQHCVFVGDHEIADIRGAKALGMKTILFDPQQKVTSTQADHRVKSFQDILSILKIK</sequence>
<dbReference type="InterPro" id="IPR041492">
    <property type="entry name" value="HAD_2"/>
</dbReference>
<reference evidence="5" key="1">
    <citation type="submission" date="2021-07" db="EMBL/GenBank/DDBJ databases">
        <authorList>
            <person name="Fernandez M."/>
            <person name="Pereira P."/>
            <person name="Torres Tejerizo G.A."/>
            <person name="Gonzalez P."/>
            <person name="Agostini E."/>
        </authorList>
    </citation>
    <scope>NUCLEOTIDE SEQUENCE</scope>
    <source>
        <strain evidence="5">SFC 500-1A</strain>
    </source>
</reference>
<dbReference type="Proteomes" id="UP000887320">
    <property type="component" value="Unassembled WGS sequence"/>
</dbReference>
<comment type="caution">
    <text evidence="5">The sequence shown here is derived from an EMBL/GenBank/DDBJ whole genome shotgun (WGS) entry which is preliminary data.</text>
</comment>
<dbReference type="Gene3D" id="3.40.50.1000">
    <property type="entry name" value="HAD superfamily/HAD-like"/>
    <property type="match status" value="1"/>
</dbReference>
<gene>
    <name evidence="5" type="ORF">KW868_20260</name>
</gene>
<dbReference type="Pfam" id="PF13419">
    <property type="entry name" value="HAD_2"/>
    <property type="match status" value="1"/>
</dbReference>
<dbReference type="SFLD" id="SFLDG01129">
    <property type="entry name" value="C1.5:_HAD__Beta-PGM__Phosphata"/>
    <property type="match status" value="1"/>
</dbReference>
<dbReference type="AlphaFoldDB" id="A0A8X8GLN9"/>
<proteinExistence type="predicted"/>
<dbReference type="Gene3D" id="1.10.150.520">
    <property type="match status" value="1"/>
</dbReference>
<dbReference type="GO" id="GO:0016791">
    <property type="term" value="F:phosphatase activity"/>
    <property type="evidence" value="ECO:0007669"/>
    <property type="project" value="TreeGrafter"/>
</dbReference>
<dbReference type="InterPro" id="IPR036412">
    <property type="entry name" value="HAD-like_sf"/>
</dbReference>
<evidence type="ECO:0000256" key="3">
    <source>
        <dbReference type="ARBA" id="ARBA00022801"/>
    </source>
</evidence>
<comment type="cofactor">
    <cofactor evidence="1">
        <name>Mg(2+)</name>
        <dbReference type="ChEBI" id="CHEBI:18420"/>
    </cofactor>
</comment>
<evidence type="ECO:0000313" key="5">
    <source>
        <dbReference type="EMBL" id="MCF0266790.1"/>
    </source>
</evidence>
<dbReference type="InterPro" id="IPR006439">
    <property type="entry name" value="HAD-SF_hydro_IA"/>
</dbReference>
<keyword evidence="4" id="KW-0460">Magnesium</keyword>
<keyword evidence="3 5" id="KW-0378">Hydrolase</keyword>
<keyword evidence="2" id="KW-0479">Metal-binding</keyword>